<keyword evidence="1" id="KW-1133">Transmembrane helix</keyword>
<feature type="transmembrane region" description="Helical" evidence="1">
    <location>
        <begin position="13"/>
        <end position="32"/>
    </location>
</feature>
<name>A0A5S9NZQ6_9HYPH</name>
<reference evidence="2 3" key="1">
    <citation type="submission" date="2019-12" db="EMBL/GenBank/DDBJ databases">
        <authorList>
            <person name="Reyes-Prieto M."/>
        </authorList>
    </citation>
    <scope>NUCLEOTIDE SEQUENCE [LARGE SCALE GENOMIC DNA]</scope>
    <source>
        <strain evidence="2">HF14-78462</strain>
    </source>
</reference>
<keyword evidence="1" id="KW-0472">Membrane</keyword>
<dbReference type="EMBL" id="CACSAS010000001">
    <property type="protein sequence ID" value="CAA0096330.1"/>
    <property type="molecule type" value="Genomic_DNA"/>
</dbReference>
<keyword evidence="1" id="KW-0812">Transmembrane</keyword>
<dbReference type="RefSeq" id="WP_159598744.1">
    <property type="nucleotide sequence ID" value="NZ_CACSAS010000001.1"/>
</dbReference>
<accession>A0A5S9NZQ6</accession>
<protein>
    <submittedName>
        <fullName evidence="2">Uncharacterized protein</fullName>
    </submittedName>
</protein>
<proteinExistence type="predicted"/>
<dbReference type="Proteomes" id="UP000433050">
    <property type="component" value="Unassembled WGS sequence"/>
</dbReference>
<evidence type="ECO:0000313" key="3">
    <source>
        <dbReference type="Proteomes" id="UP000433050"/>
    </source>
</evidence>
<sequence>MSWLLALFDKTKLYVLAALAVMGTLLAAWWRVREDGKNAVRAEQSQAREKLREAYDEIDRTPADVDAAYERLGRMRDDEGRR</sequence>
<gene>
    <name evidence="2" type="ORF">STARVERO_02004</name>
</gene>
<dbReference type="AlphaFoldDB" id="A0A5S9NZQ6"/>
<evidence type="ECO:0000313" key="2">
    <source>
        <dbReference type="EMBL" id="CAA0096330.1"/>
    </source>
</evidence>
<organism evidence="2 3">
    <name type="scientific">Starkeya nomas</name>
    <dbReference type="NCBI Taxonomy" id="2666134"/>
    <lineage>
        <taxon>Bacteria</taxon>
        <taxon>Pseudomonadati</taxon>
        <taxon>Pseudomonadota</taxon>
        <taxon>Alphaproteobacteria</taxon>
        <taxon>Hyphomicrobiales</taxon>
        <taxon>Xanthobacteraceae</taxon>
        <taxon>Starkeya</taxon>
    </lineage>
</organism>
<evidence type="ECO:0000256" key="1">
    <source>
        <dbReference type="SAM" id="Phobius"/>
    </source>
</evidence>
<keyword evidence="3" id="KW-1185">Reference proteome</keyword>